<dbReference type="GO" id="GO:0008270">
    <property type="term" value="F:zinc ion binding"/>
    <property type="evidence" value="ECO:0007669"/>
    <property type="project" value="UniProtKB-KW"/>
</dbReference>
<feature type="compositionally biased region" description="Basic and acidic residues" evidence="11">
    <location>
        <begin position="401"/>
        <end position="418"/>
    </location>
</feature>
<keyword evidence="8 12" id="KW-1133">Transmembrane helix</keyword>
<evidence type="ECO:0000256" key="5">
    <source>
        <dbReference type="ARBA" id="ARBA00022723"/>
    </source>
</evidence>
<keyword evidence="7" id="KW-0862">Zinc</keyword>
<dbReference type="PROSITE" id="PS50089">
    <property type="entry name" value="ZF_RING_2"/>
    <property type="match status" value="1"/>
</dbReference>
<protein>
    <recommendedName>
        <fullName evidence="3">RING-type E3 ubiquitin transferase</fullName>
        <ecNumber evidence="3">2.3.2.27</ecNumber>
    </recommendedName>
</protein>
<dbReference type="InterPro" id="IPR013083">
    <property type="entry name" value="Znf_RING/FYVE/PHD"/>
</dbReference>
<feature type="region of interest" description="Disordered" evidence="11">
    <location>
        <begin position="386"/>
        <end position="421"/>
    </location>
</feature>
<keyword evidence="9 12" id="KW-0472">Membrane</keyword>
<evidence type="ECO:0000256" key="12">
    <source>
        <dbReference type="SAM" id="Phobius"/>
    </source>
</evidence>
<sequence length="559" mass="61074">MTHGEGLLNIIHVIALVLRNPHLRPATRCEELETTTTWICSDISQTLNCGTMRVGAYTALLVCGAATVEAAPVIQQARESIEHSWSQLVIGIGRALGMRGYRQGSNFAVDLGIPQTGDSWLWNLSGWSMAMAESELSVVDQEPIQTFTTRPALFGTHIVTSPGLLGHLLPLNSFTVHVNTTYNFTQTTTSGTVPYPLTKDNTGCPPLQIPNQHPRPSMNESWIALVMRGGCSFDEKVRQAQELGARAAIVGGTPPTPTGIDELIAMSPVSDGRDIGIPAVYVTYATYSALIDLIVSSNMSTSGLRTVSVVLGPEETWAWWSPILSFAILLLLPSIMTLVTLFVHRVRAARHAARQRAPGDVVRALPIRVWTGVGWVSEKDWIASHPHEPIPPEAASTPTQEQRDEETGQRTPEPETEGHPNWFTSQAECAICLCTFARGDRVRVLPCSHVFHVEEVDGWLLNRKKVCPICKADVTHPAPRTAPRVFPVAVHPSDAENRTVAASGVGVLEGDDSGVGAVTASESHPWWASRLWSSGPRHWWQRVRERRQGATERTPLLSS</sequence>
<dbReference type="STRING" id="1423351.A0A074SU46"/>
<keyword evidence="4 12" id="KW-0812">Transmembrane</keyword>
<feature type="transmembrane region" description="Helical" evidence="12">
    <location>
        <begin position="317"/>
        <end position="343"/>
    </location>
</feature>
<dbReference type="AlphaFoldDB" id="A0A074SU46"/>
<dbReference type="InterPro" id="IPR051653">
    <property type="entry name" value="E3_ligase_sorting_rcpt"/>
</dbReference>
<dbReference type="Proteomes" id="UP000027456">
    <property type="component" value="Unassembled WGS sequence"/>
</dbReference>
<evidence type="ECO:0000256" key="8">
    <source>
        <dbReference type="ARBA" id="ARBA00022989"/>
    </source>
</evidence>
<evidence type="ECO:0000313" key="14">
    <source>
        <dbReference type="EMBL" id="KEP53442.1"/>
    </source>
</evidence>
<dbReference type="Gene3D" id="3.30.40.10">
    <property type="entry name" value="Zinc/RING finger domain, C3HC4 (zinc finger)"/>
    <property type="match status" value="1"/>
</dbReference>
<dbReference type="OrthoDB" id="8062037at2759"/>
<dbReference type="InterPro" id="IPR001841">
    <property type="entry name" value="Znf_RING"/>
</dbReference>
<dbReference type="CDD" id="cd00538">
    <property type="entry name" value="PA"/>
    <property type="match status" value="1"/>
</dbReference>
<evidence type="ECO:0000256" key="3">
    <source>
        <dbReference type="ARBA" id="ARBA00012483"/>
    </source>
</evidence>
<dbReference type="InterPro" id="IPR003137">
    <property type="entry name" value="PA_domain"/>
</dbReference>
<dbReference type="FunFam" id="3.30.40.10:FF:000388">
    <property type="entry name" value="Putative RING zinc finger domain superfamily protein"/>
    <property type="match status" value="1"/>
</dbReference>
<comment type="subcellular location">
    <subcellularLocation>
        <location evidence="2">Membrane</location>
        <topology evidence="2">Single-pass membrane protein</topology>
    </subcellularLocation>
</comment>
<dbReference type="PANTHER" id="PTHR47168:SF1">
    <property type="entry name" value="OS02G0798600 PROTEIN"/>
    <property type="match status" value="1"/>
</dbReference>
<accession>A0A074SU46</accession>
<dbReference type="EMBL" id="AZST01000060">
    <property type="protein sequence ID" value="KEP53442.1"/>
    <property type="molecule type" value="Genomic_DNA"/>
</dbReference>
<reference evidence="14 15" key="1">
    <citation type="submission" date="2013-12" db="EMBL/GenBank/DDBJ databases">
        <authorList>
            <person name="Cubeta M."/>
            <person name="Pakala S."/>
            <person name="Fedorova N."/>
            <person name="Thomas E."/>
            <person name="Dean R."/>
            <person name="Jabaji S."/>
            <person name="Neate S."/>
            <person name="Toda T."/>
            <person name="Tavantzis S."/>
            <person name="Vilgalys R."/>
            <person name="Bharathan N."/>
            <person name="Pakala S."/>
            <person name="Losada L.S."/>
            <person name="Zafar N."/>
            <person name="Nierman W."/>
        </authorList>
    </citation>
    <scope>NUCLEOTIDE SEQUENCE [LARGE SCALE GENOMIC DNA]</scope>
    <source>
        <strain evidence="14 15">123E</strain>
    </source>
</reference>
<evidence type="ECO:0000256" key="11">
    <source>
        <dbReference type="SAM" id="MobiDB-lite"/>
    </source>
</evidence>
<dbReference type="PANTHER" id="PTHR47168">
    <property type="entry name" value="RING ZINC FINGER DOMAIN SUPERFAMILY PROTEIN-RELATED"/>
    <property type="match status" value="1"/>
</dbReference>
<dbReference type="SUPFAM" id="SSF57850">
    <property type="entry name" value="RING/U-box"/>
    <property type="match status" value="1"/>
</dbReference>
<feature type="domain" description="RING-type" evidence="13">
    <location>
        <begin position="429"/>
        <end position="471"/>
    </location>
</feature>
<evidence type="ECO:0000313" key="15">
    <source>
        <dbReference type="Proteomes" id="UP000027456"/>
    </source>
</evidence>
<dbReference type="Pfam" id="PF02225">
    <property type="entry name" value="PA"/>
    <property type="match status" value="1"/>
</dbReference>
<proteinExistence type="predicted"/>
<dbReference type="GO" id="GO:0016020">
    <property type="term" value="C:membrane"/>
    <property type="evidence" value="ECO:0007669"/>
    <property type="project" value="UniProtKB-SubCell"/>
</dbReference>
<dbReference type="HOGENOM" id="CLU_028987_0_0_1"/>
<keyword evidence="5" id="KW-0479">Metal-binding</keyword>
<name>A0A074SU46_9AGAM</name>
<evidence type="ECO:0000256" key="2">
    <source>
        <dbReference type="ARBA" id="ARBA00004167"/>
    </source>
</evidence>
<dbReference type="GO" id="GO:0061630">
    <property type="term" value="F:ubiquitin protein ligase activity"/>
    <property type="evidence" value="ECO:0007669"/>
    <property type="project" value="UniProtKB-EC"/>
</dbReference>
<evidence type="ECO:0000256" key="9">
    <source>
        <dbReference type="ARBA" id="ARBA00023136"/>
    </source>
</evidence>
<evidence type="ECO:0000259" key="13">
    <source>
        <dbReference type="PROSITE" id="PS50089"/>
    </source>
</evidence>
<comment type="caution">
    <text evidence="14">The sequence shown here is derived from an EMBL/GenBank/DDBJ whole genome shotgun (WGS) entry which is preliminary data.</text>
</comment>
<dbReference type="Pfam" id="PF13639">
    <property type="entry name" value="zf-RING_2"/>
    <property type="match status" value="1"/>
</dbReference>
<dbReference type="Gene3D" id="3.50.30.30">
    <property type="match status" value="1"/>
</dbReference>
<evidence type="ECO:0000256" key="4">
    <source>
        <dbReference type="ARBA" id="ARBA00022692"/>
    </source>
</evidence>
<dbReference type="SMART" id="SM00184">
    <property type="entry name" value="RING"/>
    <property type="match status" value="1"/>
</dbReference>
<dbReference type="SUPFAM" id="SSF52025">
    <property type="entry name" value="PA domain"/>
    <property type="match status" value="1"/>
</dbReference>
<evidence type="ECO:0000256" key="1">
    <source>
        <dbReference type="ARBA" id="ARBA00000900"/>
    </source>
</evidence>
<keyword evidence="15" id="KW-1185">Reference proteome</keyword>
<keyword evidence="6 10" id="KW-0863">Zinc-finger</keyword>
<organism evidence="14 15">
    <name type="scientific">Rhizoctonia solani 123E</name>
    <dbReference type="NCBI Taxonomy" id="1423351"/>
    <lineage>
        <taxon>Eukaryota</taxon>
        <taxon>Fungi</taxon>
        <taxon>Dikarya</taxon>
        <taxon>Basidiomycota</taxon>
        <taxon>Agaricomycotina</taxon>
        <taxon>Agaricomycetes</taxon>
        <taxon>Cantharellales</taxon>
        <taxon>Ceratobasidiaceae</taxon>
        <taxon>Rhizoctonia</taxon>
    </lineage>
</organism>
<dbReference type="EC" id="2.3.2.27" evidence="3"/>
<comment type="catalytic activity">
    <reaction evidence="1">
        <text>S-ubiquitinyl-[E2 ubiquitin-conjugating enzyme]-L-cysteine + [acceptor protein]-L-lysine = [E2 ubiquitin-conjugating enzyme]-L-cysteine + N(6)-ubiquitinyl-[acceptor protein]-L-lysine.</text>
        <dbReference type="EC" id="2.3.2.27"/>
    </reaction>
</comment>
<evidence type="ECO:0000256" key="10">
    <source>
        <dbReference type="PROSITE-ProRule" id="PRU00175"/>
    </source>
</evidence>
<dbReference type="InterPro" id="IPR046450">
    <property type="entry name" value="PA_dom_sf"/>
</dbReference>
<gene>
    <name evidence="14" type="ORF">V565_030710</name>
</gene>
<evidence type="ECO:0000256" key="7">
    <source>
        <dbReference type="ARBA" id="ARBA00022833"/>
    </source>
</evidence>
<evidence type="ECO:0000256" key="6">
    <source>
        <dbReference type="ARBA" id="ARBA00022771"/>
    </source>
</evidence>